<comment type="similarity">
    <text evidence="1 7 8">Belongs to the universal ribosomal protein uS17 family.</text>
</comment>
<evidence type="ECO:0000256" key="5">
    <source>
        <dbReference type="ARBA" id="ARBA00022980"/>
    </source>
</evidence>
<dbReference type="AlphaFoldDB" id="A0A4E0Q484"/>
<keyword evidence="4 7" id="KW-0694">RNA-binding</keyword>
<evidence type="ECO:0000256" key="2">
    <source>
        <dbReference type="ARBA" id="ARBA00011458"/>
    </source>
</evidence>
<dbReference type="FunFam" id="2.40.50.1000:FF:000005">
    <property type="entry name" value="30S ribosomal protein S17"/>
    <property type="match status" value="1"/>
</dbReference>
<comment type="function">
    <text evidence="7">One of the primary rRNA binding proteins, it binds specifically to the 5'-end of 16S ribosomal RNA.</text>
</comment>
<dbReference type="InterPro" id="IPR019979">
    <property type="entry name" value="Ribosomal_uS17_CS"/>
</dbReference>
<keyword evidence="5 7" id="KW-0689">Ribosomal protein</keyword>
<dbReference type="OrthoDB" id="10698at2157"/>
<dbReference type="NCBIfam" id="TIGR03630">
    <property type="entry name" value="uS17_arch"/>
    <property type="match status" value="1"/>
</dbReference>
<evidence type="ECO:0000313" key="10">
    <source>
        <dbReference type="Proteomes" id="UP000297295"/>
    </source>
</evidence>
<dbReference type="PROSITE" id="PS00056">
    <property type="entry name" value="RIBOSOMAL_S17"/>
    <property type="match status" value="1"/>
</dbReference>
<dbReference type="InterPro" id="IPR000266">
    <property type="entry name" value="Ribosomal_uS17"/>
</dbReference>
<dbReference type="InterPro" id="IPR012340">
    <property type="entry name" value="NA-bd_OB-fold"/>
</dbReference>
<evidence type="ECO:0000313" key="9">
    <source>
        <dbReference type="EMBL" id="TGC08467.1"/>
    </source>
</evidence>
<comment type="subunit">
    <text evidence="2 7">Part of the 30S ribosomal subunit.</text>
</comment>
<protein>
    <recommendedName>
        <fullName evidence="7">Small ribosomal subunit protein uS17</fullName>
    </recommendedName>
</protein>
<dbReference type="GO" id="GO:0022627">
    <property type="term" value="C:cytosolic small ribosomal subunit"/>
    <property type="evidence" value="ECO:0007669"/>
    <property type="project" value="UniProtKB-UniRule"/>
</dbReference>
<dbReference type="PANTHER" id="PTHR10744:SF9">
    <property type="entry name" value="40S RIBOSOMAL PROTEIN S11-RELATED"/>
    <property type="match status" value="1"/>
</dbReference>
<keyword evidence="3 7" id="KW-0699">rRNA-binding</keyword>
<keyword evidence="6 7" id="KW-0687">Ribonucleoprotein</keyword>
<evidence type="ECO:0000256" key="7">
    <source>
        <dbReference type="HAMAP-Rule" id="MF_01345"/>
    </source>
</evidence>
<dbReference type="GO" id="GO:0003735">
    <property type="term" value="F:structural constituent of ribosome"/>
    <property type="evidence" value="ECO:0007669"/>
    <property type="project" value="UniProtKB-UniRule"/>
</dbReference>
<dbReference type="InterPro" id="IPR028333">
    <property type="entry name" value="Ribosomal_uS17_arc/euk"/>
</dbReference>
<dbReference type="GO" id="GO:0006412">
    <property type="term" value="P:translation"/>
    <property type="evidence" value="ECO:0007669"/>
    <property type="project" value="UniProtKB-UniRule"/>
</dbReference>
<evidence type="ECO:0000256" key="4">
    <source>
        <dbReference type="ARBA" id="ARBA00022884"/>
    </source>
</evidence>
<name>A0A4E0Q484_9EURY</name>
<dbReference type="PRINTS" id="PR00973">
    <property type="entry name" value="RIBOSOMALS17"/>
</dbReference>
<keyword evidence="10" id="KW-1185">Reference proteome</keyword>
<dbReference type="RefSeq" id="WP_135390005.1">
    <property type="nucleotide sequence ID" value="NZ_PGGK01000009.1"/>
</dbReference>
<dbReference type="NCBIfam" id="NF006345">
    <property type="entry name" value="PRK08572.1"/>
    <property type="match status" value="1"/>
</dbReference>
<dbReference type="EMBL" id="PGGK01000009">
    <property type="protein sequence ID" value="TGC08467.1"/>
    <property type="molecule type" value="Genomic_DNA"/>
</dbReference>
<dbReference type="CDD" id="cd00364">
    <property type="entry name" value="Ribosomal_uS17"/>
    <property type="match status" value="1"/>
</dbReference>
<reference evidence="9 10" key="1">
    <citation type="submission" date="2017-11" db="EMBL/GenBank/DDBJ databases">
        <title>Isolation and Characterization of Methanogenic Archaea from Saline Meromictic Lake at Siberia.</title>
        <authorList>
            <person name="Shen Y."/>
            <person name="Huang H.-H."/>
            <person name="Lai M.-C."/>
            <person name="Chen S.-C."/>
        </authorList>
    </citation>
    <scope>NUCLEOTIDE SEQUENCE [LARGE SCALE GENOMIC DNA]</scope>
    <source>
        <strain evidence="9 10">SY-01</strain>
    </source>
</reference>
<dbReference type="GO" id="GO:0019843">
    <property type="term" value="F:rRNA binding"/>
    <property type="evidence" value="ECO:0007669"/>
    <property type="project" value="UniProtKB-UniRule"/>
</dbReference>
<evidence type="ECO:0000256" key="1">
    <source>
        <dbReference type="ARBA" id="ARBA00010254"/>
    </source>
</evidence>
<dbReference type="Gene3D" id="2.40.50.1000">
    <property type="match status" value="1"/>
</dbReference>
<dbReference type="SUPFAM" id="SSF50249">
    <property type="entry name" value="Nucleic acid-binding proteins"/>
    <property type="match status" value="1"/>
</dbReference>
<evidence type="ECO:0000256" key="6">
    <source>
        <dbReference type="ARBA" id="ARBA00023274"/>
    </source>
</evidence>
<comment type="caution">
    <text evidence="9">The sequence shown here is derived from an EMBL/GenBank/DDBJ whole genome shotgun (WGS) entry which is preliminary data.</text>
</comment>
<evidence type="ECO:0000256" key="3">
    <source>
        <dbReference type="ARBA" id="ARBA00022730"/>
    </source>
</evidence>
<dbReference type="HAMAP" id="MF_01345_A">
    <property type="entry name" value="Ribosomal_uS17_A"/>
    <property type="match status" value="1"/>
</dbReference>
<dbReference type="Proteomes" id="UP000297295">
    <property type="component" value="Unassembled WGS sequence"/>
</dbReference>
<dbReference type="InterPro" id="IPR019978">
    <property type="entry name" value="Ribosomal_uS17_archaeal"/>
</dbReference>
<organism evidence="9 10">
    <name type="scientific">Methanolobus halotolerans</name>
    <dbReference type="NCBI Taxonomy" id="2052935"/>
    <lineage>
        <taxon>Archaea</taxon>
        <taxon>Methanobacteriati</taxon>
        <taxon>Methanobacteriota</taxon>
        <taxon>Stenosarchaea group</taxon>
        <taxon>Methanomicrobia</taxon>
        <taxon>Methanosarcinales</taxon>
        <taxon>Methanosarcinaceae</taxon>
        <taxon>Methanolobus</taxon>
    </lineage>
</organism>
<sequence>MARDIGLDVPAPDKECNDVNCPFHGELPVRGQVLVGTVVSDDMGKTVVIQRKHEMLIKKYQRYEKRQSKIHAHNPSCIGAKVGDVVTIAECRPLSKTKSYVVIKTEAQA</sequence>
<evidence type="ECO:0000256" key="8">
    <source>
        <dbReference type="RuleBase" id="RU003872"/>
    </source>
</evidence>
<gene>
    <name evidence="7" type="primary">rps17</name>
    <name evidence="9" type="ORF">CUN85_09090</name>
</gene>
<dbReference type="Pfam" id="PF00366">
    <property type="entry name" value="Ribosomal_S17"/>
    <property type="match status" value="1"/>
</dbReference>
<dbReference type="PANTHER" id="PTHR10744">
    <property type="entry name" value="40S RIBOSOMAL PROTEIN S11 FAMILY MEMBER"/>
    <property type="match status" value="1"/>
</dbReference>
<proteinExistence type="inferred from homology"/>
<accession>A0A4E0Q484</accession>